<sequence>MFVRGRTFSKLKACVFITFQFISTTWSRINGLELLGALEGNGQTRIRGDLYDLQFQPVAFIDIRNAPGVSVSASAYGRLAMRGRQGWRAFIHGCLGSWFSIMARLYLSCGWEVTGNNYIPQLYALF</sequence>
<keyword evidence="2" id="KW-1185">Reference proteome</keyword>
<evidence type="ECO:0000313" key="1">
    <source>
        <dbReference type="EMBL" id="KAI8523619.1"/>
    </source>
</evidence>
<gene>
    <name evidence="1" type="ORF">RHMOL_Rhmol13G0088300</name>
</gene>
<dbReference type="EMBL" id="CM046400">
    <property type="protein sequence ID" value="KAI8523619.1"/>
    <property type="molecule type" value="Genomic_DNA"/>
</dbReference>
<comment type="caution">
    <text evidence="1">The sequence shown here is derived from an EMBL/GenBank/DDBJ whole genome shotgun (WGS) entry which is preliminary data.</text>
</comment>
<dbReference type="Proteomes" id="UP001062846">
    <property type="component" value="Chromosome 13"/>
</dbReference>
<organism evidence="1 2">
    <name type="scientific">Rhododendron molle</name>
    <name type="common">Chinese azalea</name>
    <name type="synonym">Azalea mollis</name>
    <dbReference type="NCBI Taxonomy" id="49168"/>
    <lineage>
        <taxon>Eukaryota</taxon>
        <taxon>Viridiplantae</taxon>
        <taxon>Streptophyta</taxon>
        <taxon>Embryophyta</taxon>
        <taxon>Tracheophyta</taxon>
        <taxon>Spermatophyta</taxon>
        <taxon>Magnoliopsida</taxon>
        <taxon>eudicotyledons</taxon>
        <taxon>Gunneridae</taxon>
        <taxon>Pentapetalae</taxon>
        <taxon>asterids</taxon>
        <taxon>Ericales</taxon>
        <taxon>Ericaceae</taxon>
        <taxon>Ericoideae</taxon>
        <taxon>Rhodoreae</taxon>
        <taxon>Rhododendron</taxon>
    </lineage>
</organism>
<proteinExistence type="predicted"/>
<evidence type="ECO:0000313" key="2">
    <source>
        <dbReference type="Proteomes" id="UP001062846"/>
    </source>
</evidence>
<name>A0ACC0L4I8_RHOML</name>
<accession>A0ACC0L4I8</accession>
<protein>
    <submittedName>
        <fullName evidence="1">Uncharacterized protein</fullName>
    </submittedName>
</protein>
<reference evidence="1" key="1">
    <citation type="submission" date="2022-02" db="EMBL/GenBank/DDBJ databases">
        <title>Plant Genome Project.</title>
        <authorList>
            <person name="Zhang R.-G."/>
        </authorList>
    </citation>
    <scope>NUCLEOTIDE SEQUENCE</scope>
    <source>
        <strain evidence="1">AT1</strain>
    </source>
</reference>